<keyword evidence="1" id="KW-1185">Reference proteome</keyword>
<name>A0A915AAT4_PARUN</name>
<dbReference type="WBParaSite" id="PgR004_g059_t01">
    <property type="protein sequence ID" value="PgR004_g059_t01"/>
    <property type="gene ID" value="PgR004_g059"/>
</dbReference>
<protein>
    <submittedName>
        <fullName evidence="2">Uncharacterized protein</fullName>
    </submittedName>
</protein>
<reference evidence="2" key="1">
    <citation type="submission" date="2022-11" db="UniProtKB">
        <authorList>
            <consortium name="WormBaseParasite"/>
        </authorList>
    </citation>
    <scope>IDENTIFICATION</scope>
</reference>
<proteinExistence type="predicted"/>
<evidence type="ECO:0000313" key="1">
    <source>
        <dbReference type="Proteomes" id="UP000887569"/>
    </source>
</evidence>
<dbReference type="AlphaFoldDB" id="A0A915AAT4"/>
<dbReference type="Proteomes" id="UP000887569">
    <property type="component" value="Unplaced"/>
</dbReference>
<organism evidence="1 2">
    <name type="scientific">Parascaris univalens</name>
    <name type="common">Nematode worm</name>
    <dbReference type="NCBI Taxonomy" id="6257"/>
    <lineage>
        <taxon>Eukaryota</taxon>
        <taxon>Metazoa</taxon>
        <taxon>Ecdysozoa</taxon>
        <taxon>Nematoda</taxon>
        <taxon>Chromadorea</taxon>
        <taxon>Rhabditida</taxon>
        <taxon>Spirurina</taxon>
        <taxon>Ascaridomorpha</taxon>
        <taxon>Ascaridoidea</taxon>
        <taxon>Ascarididae</taxon>
        <taxon>Parascaris</taxon>
    </lineage>
</organism>
<evidence type="ECO:0000313" key="2">
    <source>
        <dbReference type="WBParaSite" id="PgR004_g059_t01"/>
    </source>
</evidence>
<sequence length="188" mass="21460">MKTAKATVNGGYNSGFFFMFIAQTSISNTTFSFLHFTFPTTADNKGAIKLANFFPSVAVGISVRRLLQSFFREEGKVPRRCTIALEHRRNRLFKRMSCKCICHTSFANMYDLRINIEGANQVHILKKGQLIQRVVFHYDVGCLQSGAFGFSRFCWNFGSVDAVFLENKSFCLHVSAKHKKQRMNETND</sequence>
<accession>A0A915AAT4</accession>